<feature type="non-terminal residue" evidence="3">
    <location>
        <position position="1"/>
    </location>
</feature>
<accession>A0A8T8T770</accession>
<reference evidence="3" key="1">
    <citation type="submission" date="2016-04" db="EMBL/GenBank/DDBJ databases">
        <authorList>
            <person name="Nguyen H.D."/>
            <person name="Kesanakurti P."/>
            <person name="Cullis J."/>
            <person name="Levesque C.A."/>
            <person name="Hambleton S."/>
        </authorList>
    </citation>
    <scope>NUCLEOTIDE SEQUENCE</scope>
    <source>
        <strain evidence="3">DAOMC 238032</strain>
    </source>
</reference>
<proteinExistence type="predicted"/>
<feature type="compositionally biased region" description="Low complexity" evidence="2">
    <location>
        <begin position="207"/>
        <end position="222"/>
    </location>
</feature>
<evidence type="ECO:0000256" key="1">
    <source>
        <dbReference type="SAM" id="Coils"/>
    </source>
</evidence>
<feature type="region of interest" description="Disordered" evidence="2">
    <location>
        <begin position="111"/>
        <end position="132"/>
    </location>
</feature>
<dbReference type="Proteomes" id="UP000077671">
    <property type="component" value="Unassembled WGS sequence"/>
</dbReference>
<gene>
    <name evidence="3" type="ORF">A4X03_0g5156</name>
</gene>
<evidence type="ECO:0000313" key="4">
    <source>
        <dbReference type="Proteomes" id="UP000077671"/>
    </source>
</evidence>
<feature type="compositionally biased region" description="Basic and acidic residues" evidence="2">
    <location>
        <begin position="189"/>
        <end position="198"/>
    </location>
</feature>
<dbReference type="EMBL" id="LWDD02000783">
    <property type="protein sequence ID" value="KAE8256685.1"/>
    <property type="molecule type" value="Genomic_DNA"/>
</dbReference>
<protein>
    <submittedName>
        <fullName evidence="3">Uncharacterized protein</fullName>
    </submittedName>
</protein>
<reference evidence="3" key="2">
    <citation type="journal article" date="2019" name="IMA Fungus">
        <title>Genome sequencing and comparison of five Tilletia species to identify candidate genes for the detection of regulated species infecting wheat.</title>
        <authorList>
            <person name="Nguyen H.D.T."/>
            <person name="Sultana T."/>
            <person name="Kesanakurti P."/>
            <person name="Hambleton S."/>
        </authorList>
    </citation>
    <scope>NUCLEOTIDE SEQUENCE</scope>
    <source>
        <strain evidence="3">DAOMC 238032</strain>
    </source>
</reference>
<dbReference type="AlphaFoldDB" id="A0A8T8T770"/>
<keyword evidence="1" id="KW-0175">Coiled coil</keyword>
<feature type="compositionally biased region" description="Basic and acidic residues" evidence="2">
    <location>
        <begin position="519"/>
        <end position="531"/>
    </location>
</feature>
<name>A0A8T8T770_9BASI</name>
<feature type="region of interest" description="Disordered" evidence="2">
    <location>
        <begin position="455"/>
        <end position="541"/>
    </location>
</feature>
<feature type="region of interest" description="Disordered" evidence="2">
    <location>
        <begin position="1"/>
        <end position="33"/>
    </location>
</feature>
<organism evidence="3 4">
    <name type="scientific">Tilletia caries</name>
    <name type="common">wheat bunt fungus</name>
    <dbReference type="NCBI Taxonomy" id="13290"/>
    <lineage>
        <taxon>Eukaryota</taxon>
        <taxon>Fungi</taxon>
        <taxon>Dikarya</taxon>
        <taxon>Basidiomycota</taxon>
        <taxon>Ustilaginomycotina</taxon>
        <taxon>Exobasidiomycetes</taxon>
        <taxon>Tilletiales</taxon>
        <taxon>Tilletiaceae</taxon>
        <taxon>Tilletia</taxon>
    </lineage>
</organism>
<evidence type="ECO:0000256" key="2">
    <source>
        <dbReference type="SAM" id="MobiDB-lite"/>
    </source>
</evidence>
<sequence length="621" mass="66891">ATDDCPWPAARPRRSPTVARPPSLVPAVARPRLRSPSLARPSLVSARSSPPPLVVRLRSPSPSLVRPRSFVRLSDAASRSFTPVYLLIASACVGLVSLLGRACFTITMEGNSRSPSPSHHVHGTTSISPRVSVSRSQLEYLKQSAEDARGLRQEVTGLRQELMSLRQLQTGQPSPLSALPSRVPPHVTGEGDHVEALRPRPGLTTISSSAGSSSSAPSQLRASTNSGFRAAQLLRNIGASGRSASSLSSAASSLGFASATNQRQGSFNRIKLKNDSIYYVPWSGAISQRVATPNLHMVLGRWDCVATSPNLTADSSADDVWNFVRRSFPRFAKDIETLGFTWCSASPPALRLWQERDKDGAPLFPTGADLAAIYSGKQAYVVGNRDEPPAAPPSSYLPPLEVMFDRSRWEGGGSAAASGSRPGKETGKNQCEHCRVRMPPHVLAQHTCVRSDYKVKHEPGSVKQEPGLSGEMNNTIDDAISISSGESDSDVGRMGKDTSTPPLSIPSRARPEIRKRKARGSEEGGKAEHARRAQPNSTAGSSKLGMLEICPVCCSRQAPELFSEAEEGEGDPVDDWVQCDVPECQQWYHKACLVFRPKNGRKISSTRTVPEMAVCGRAERV</sequence>
<evidence type="ECO:0000313" key="3">
    <source>
        <dbReference type="EMBL" id="KAE8256685.1"/>
    </source>
</evidence>
<comment type="caution">
    <text evidence="3">The sequence shown here is derived from an EMBL/GenBank/DDBJ whole genome shotgun (WGS) entry which is preliminary data.</text>
</comment>
<feature type="compositionally biased region" description="Polar residues" evidence="2">
    <location>
        <begin position="471"/>
        <end position="486"/>
    </location>
</feature>
<feature type="region of interest" description="Disordered" evidence="2">
    <location>
        <begin position="169"/>
        <end position="222"/>
    </location>
</feature>
<feature type="coiled-coil region" evidence="1">
    <location>
        <begin position="141"/>
        <end position="168"/>
    </location>
</feature>